<evidence type="ECO:0000256" key="4">
    <source>
        <dbReference type="ARBA" id="ARBA00022978"/>
    </source>
</evidence>
<organism evidence="8 9">
    <name type="scientific">Phytophthora sojae (strain P6497)</name>
    <name type="common">Soybean stem and root rot agent</name>
    <name type="synonym">Phytophthora megasperma f. sp. glycines</name>
    <dbReference type="NCBI Taxonomy" id="1094619"/>
    <lineage>
        <taxon>Eukaryota</taxon>
        <taxon>Sar</taxon>
        <taxon>Stramenopiles</taxon>
        <taxon>Oomycota</taxon>
        <taxon>Peronosporomycetes</taxon>
        <taxon>Peronosporales</taxon>
        <taxon>Peronosporaceae</taxon>
        <taxon>Phytophthora</taxon>
    </lineage>
</organism>
<keyword evidence="4 6" id="KW-0928">Hypersensitive response elicitation</keyword>
<name>G4ZXI9_PHYSP</name>
<comment type="function">
    <text evidence="6">Induces local and distal defense responses (incompatible hypersensitive reaction) in plants from the solanaceae and cruciferae families. Elicits leaf necrosis and causes the accumulation of pathogenesis-related proteins. Might interact with the lipidic molecules of the plasma membrane.</text>
</comment>
<dbReference type="InterPro" id="IPR002200">
    <property type="entry name" value="Elicitin"/>
</dbReference>
<dbReference type="SMR" id="G4ZXI9"/>
<keyword evidence="7" id="KW-0732">Signal</keyword>
<evidence type="ECO:0000256" key="5">
    <source>
        <dbReference type="ARBA" id="ARBA00023157"/>
    </source>
</evidence>
<dbReference type="RefSeq" id="XP_009532185.1">
    <property type="nucleotide sequence ID" value="XM_009533890.1"/>
</dbReference>
<dbReference type="SMART" id="SM01187">
    <property type="entry name" value="Elicitin"/>
    <property type="match status" value="1"/>
</dbReference>
<evidence type="ECO:0000256" key="6">
    <source>
        <dbReference type="RuleBase" id="RU368111"/>
    </source>
</evidence>
<dbReference type="InterPro" id="IPR036470">
    <property type="entry name" value="Elicitin_sf"/>
</dbReference>
<dbReference type="STRING" id="1094619.G4ZXI9"/>
<protein>
    <recommendedName>
        <fullName evidence="6">Elicitin</fullName>
    </recommendedName>
</protein>
<gene>
    <name evidence="8" type="ORF">PHYSODRAFT_515189</name>
</gene>
<keyword evidence="3 6" id="KW-0964">Secreted</keyword>
<evidence type="ECO:0000256" key="2">
    <source>
        <dbReference type="ARBA" id="ARBA00009544"/>
    </source>
</evidence>
<dbReference type="AlphaFoldDB" id="G4ZXI9"/>
<dbReference type="PRINTS" id="PR00948">
    <property type="entry name" value="ELICITIN"/>
</dbReference>
<evidence type="ECO:0000313" key="8">
    <source>
        <dbReference type="EMBL" id="EGZ11852.1"/>
    </source>
</evidence>
<dbReference type="GO" id="GO:0005576">
    <property type="term" value="C:extracellular region"/>
    <property type="evidence" value="ECO:0007669"/>
    <property type="project" value="UniProtKB-SubCell"/>
</dbReference>
<dbReference type="Gene3D" id="1.10.239.10">
    <property type="entry name" value="Elicitin domain"/>
    <property type="match status" value="1"/>
</dbReference>
<comment type="subcellular location">
    <subcellularLocation>
        <location evidence="1 6">Secreted</location>
    </subcellularLocation>
</comment>
<dbReference type="InParanoid" id="G4ZXI9"/>
<evidence type="ECO:0000313" key="9">
    <source>
        <dbReference type="Proteomes" id="UP000002640"/>
    </source>
</evidence>
<dbReference type="GeneID" id="20659636"/>
<accession>G4ZXI9</accession>
<reference evidence="8 9" key="1">
    <citation type="journal article" date="2006" name="Science">
        <title>Phytophthora genome sequences uncover evolutionary origins and mechanisms of pathogenesis.</title>
        <authorList>
            <person name="Tyler B.M."/>
            <person name="Tripathy S."/>
            <person name="Zhang X."/>
            <person name="Dehal P."/>
            <person name="Jiang R.H."/>
            <person name="Aerts A."/>
            <person name="Arredondo F.D."/>
            <person name="Baxter L."/>
            <person name="Bensasson D."/>
            <person name="Beynon J.L."/>
            <person name="Chapman J."/>
            <person name="Damasceno C.M."/>
            <person name="Dorrance A.E."/>
            <person name="Dou D."/>
            <person name="Dickerman A.W."/>
            <person name="Dubchak I.L."/>
            <person name="Garbelotto M."/>
            <person name="Gijzen M."/>
            <person name="Gordon S.G."/>
            <person name="Govers F."/>
            <person name="Grunwald N.J."/>
            <person name="Huang W."/>
            <person name="Ivors K.L."/>
            <person name="Jones R.W."/>
            <person name="Kamoun S."/>
            <person name="Krampis K."/>
            <person name="Lamour K.H."/>
            <person name="Lee M.K."/>
            <person name="McDonald W.H."/>
            <person name="Medina M."/>
            <person name="Meijer H.J."/>
            <person name="Nordberg E.K."/>
            <person name="Maclean D.J."/>
            <person name="Ospina-Giraldo M.D."/>
            <person name="Morris P.F."/>
            <person name="Phuntumart V."/>
            <person name="Putnam N.H."/>
            <person name="Rash S."/>
            <person name="Rose J.K."/>
            <person name="Sakihama Y."/>
            <person name="Salamov A.A."/>
            <person name="Savidor A."/>
            <person name="Scheuring C.F."/>
            <person name="Smith B.M."/>
            <person name="Sobral B.W."/>
            <person name="Terry A."/>
            <person name="Torto-Alalibo T.A."/>
            <person name="Win J."/>
            <person name="Xu Z."/>
            <person name="Zhang H."/>
            <person name="Grigoriev I.V."/>
            <person name="Rokhsar D.S."/>
            <person name="Boore J.L."/>
        </authorList>
    </citation>
    <scope>NUCLEOTIDE SEQUENCE [LARGE SCALE GENOMIC DNA]</scope>
    <source>
        <strain evidence="8 9">P6497</strain>
    </source>
</reference>
<dbReference type="Pfam" id="PF00964">
    <property type="entry name" value="Elicitin"/>
    <property type="match status" value="1"/>
</dbReference>
<keyword evidence="5 6" id="KW-1015">Disulfide bond</keyword>
<comment type="similarity">
    <text evidence="2 6">Belongs to the elicitin family.</text>
</comment>
<proteinExistence type="inferred from homology"/>
<evidence type="ECO:0000256" key="7">
    <source>
        <dbReference type="SAM" id="SignalP"/>
    </source>
</evidence>
<dbReference type="EMBL" id="JH159157">
    <property type="protein sequence ID" value="EGZ11852.1"/>
    <property type="molecule type" value="Genomic_DNA"/>
</dbReference>
<evidence type="ECO:0000256" key="3">
    <source>
        <dbReference type="ARBA" id="ARBA00022525"/>
    </source>
</evidence>
<sequence>MKTYCHLLAAIAAAFVGSVSTTPCTVDQTRSAYLNMISLLTGSTVSDCATNSGYNMLYYSAAPTNSQMISLCGVQVCHDLVVRVLATSPPDCDLVIPTSQAVMNVSNTVARFGANDGLVIVPSLRAWRGGLTAARKFANEQDWSLLASESLPV</sequence>
<dbReference type="SUPFAM" id="SSF48647">
    <property type="entry name" value="Fungal elicitin"/>
    <property type="match status" value="1"/>
</dbReference>
<keyword evidence="9" id="KW-1185">Reference proteome</keyword>
<evidence type="ECO:0000256" key="1">
    <source>
        <dbReference type="ARBA" id="ARBA00004613"/>
    </source>
</evidence>
<dbReference type="KEGG" id="psoj:PHYSODRAFT_515189"/>
<feature type="signal peptide" evidence="7">
    <location>
        <begin position="1"/>
        <end position="21"/>
    </location>
</feature>
<dbReference type="GO" id="GO:0052040">
    <property type="term" value="P:symbiont-mediated perturbation of host programmed cell death"/>
    <property type="evidence" value="ECO:0007669"/>
    <property type="project" value="UniProtKB-UniRule"/>
</dbReference>
<dbReference type="Proteomes" id="UP000002640">
    <property type="component" value="Unassembled WGS sequence"/>
</dbReference>
<feature type="chain" id="PRO_5003472710" description="Elicitin" evidence="7">
    <location>
        <begin position="22"/>
        <end position="153"/>
    </location>
</feature>